<comment type="subcellular location">
    <subcellularLocation>
        <location evidence="1">Cytoplasm</location>
    </subcellularLocation>
</comment>
<dbReference type="InterPro" id="IPR036667">
    <property type="entry name" value="PTS_IIB_sorbose-sp_sf"/>
</dbReference>
<dbReference type="Pfam" id="PF03830">
    <property type="entry name" value="PTSIIB_sorb"/>
    <property type="match status" value="1"/>
</dbReference>
<evidence type="ECO:0000256" key="6">
    <source>
        <dbReference type="ARBA" id="ARBA00022679"/>
    </source>
</evidence>
<feature type="domain" description="PTS EIIA type-4" evidence="9">
    <location>
        <begin position="1"/>
        <end position="141"/>
    </location>
</feature>
<reference evidence="11 12" key="2">
    <citation type="submission" date="2024-03" db="EMBL/GenBank/DDBJ databases">
        <title>The Genome Sequence of Enterococcus sp. DIV0727d.</title>
        <authorList>
            <consortium name="The Broad Institute Genomics Platform"/>
            <consortium name="The Broad Institute Microbial Omics Core"/>
            <consortium name="The Broad Institute Genomic Center for Infectious Diseases"/>
            <person name="Earl A."/>
            <person name="Manson A."/>
            <person name="Gilmore M."/>
            <person name="Schwartman J."/>
            <person name="Shea T."/>
            <person name="Abouelleil A."/>
            <person name="Cao P."/>
            <person name="Chapman S."/>
            <person name="Cusick C."/>
            <person name="Young S."/>
            <person name="Neafsey D."/>
            <person name="Nusbaum C."/>
            <person name="Birren B."/>
        </authorList>
    </citation>
    <scope>NUCLEOTIDE SEQUENCE [LARGE SCALE GENOMIC DNA]</scope>
    <source>
        <strain evidence="11 12">12C11_DIV0727</strain>
    </source>
</reference>
<dbReference type="InterPro" id="IPR004720">
    <property type="entry name" value="PTS_IIB_sorbose-sp"/>
</dbReference>
<dbReference type="SUPFAM" id="SSF53062">
    <property type="entry name" value="PTS system fructose IIA component-like"/>
    <property type="match status" value="1"/>
</dbReference>
<evidence type="ECO:0000313" key="11">
    <source>
        <dbReference type="EMBL" id="WYJ85762.1"/>
    </source>
</evidence>
<sequence>MNYLIVAHGQYAEACLSSCEMITGKHHTIFAVSFTEELSRDDLIEKITFILESHNEEFIILTDIFGGTPYNAAKILYESREKIVGILTGISLQLLIPIALGERVADVITNTDQIVSFEGKKEENVKTTQPLDSVNVDKNGIVQIRIDERLIHGQVATSWIGNLSATRVMIIDDTIVKSDMEKSALRAACPKNSKLSILTVENAANRINEGLYKNERLLIIVKTPFIVKQLFELGTKIPSVTLGNMSKKENRELLKKSVYISKEELNDLLYLDQKNVNVVVQMVPNEEKKKITDYL</sequence>
<evidence type="ECO:0000256" key="4">
    <source>
        <dbReference type="ARBA" id="ARBA00022553"/>
    </source>
</evidence>
<evidence type="ECO:0000313" key="12">
    <source>
        <dbReference type="Proteomes" id="UP000195080"/>
    </source>
</evidence>
<proteinExistence type="predicted"/>
<dbReference type="Gene3D" id="3.40.50.510">
    <property type="entry name" value="Phosphotransferase system, mannose-type IIA component"/>
    <property type="match status" value="1"/>
</dbReference>
<keyword evidence="2" id="KW-0813">Transport</keyword>
<dbReference type="RefSeq" id="WP_086279197.1">
    <property type="nucleotide sequence ID" value="NZ_CP147248.1"/>
</dbReference>
<keyword evidence="4" id="KW-0597">Phosphoprotein</keyword>
<keyword evidence="5" id="KW-0762">Sugar transport</keyword>
<dbReference type="SUPFAM" id="SSF52728">
    <property type="entry name" value="PTS IIb component"/>
    <property type="match status" value="1"/>
</dbReference>
<dbReference type="Pfam" id="PF03610">
    <property type="entry name" value="EIIA-man"/>
    <property type="match status" value="1"/>
</dbReference>
<dbReference type="InterPro" id="IPR051471">
    <property type="entry name" value="Bacterial_PTS_sugar_comp"/>
</dbReference>
<keyword evidence="6" id="KW-0808">Transferase</keyword>
<reference evidence="12" key="1">
    <citation type="submission" date="2017-05" db="EMBL/GenBank/DDBJ databases">
        <title>The Genome Sequence of EEnterococcus faecalis 9F2_4866.</title>
        <authorList>
            <consortium name="The Broad Institute Genomics Platform"/>
            <consortium name="The Broad Institute Genomic Center for Infectious Diseases"/>
            <person name="Earl A."/>
            <person name="Manson A."/>
            <person name="Schwartman J."/>
            <person name="Gilmore M."/>
            <person name="Abouelleil A."/>
            <person name="Cao P."/>
            <person name="Chapman S."/>
            <person name="Cusick C."/>
            <person name="Shea T."/>
            <person name="Young S."/>
            <person name="Neafsey D."/>
            <person name="Nusbaum C."/>
            <person name="Birren B."/>
        </authorList>
    </citation>
    <scope>NUCLEOTIDE SEQUENCE [LARGE SCALE GENOMIC DNA]</scope>
    <source>
        <strain evidence="12">12C11_DIV0727</strain>
    </source>
</reference>
<keyword evidence="3" id="KW-0963">Cytoplasm</keyword>
<keyword evidence="12" id="KW-1185">Reference proteome</keyword>
<accession>A0ABZ2T2Z5</accession>
<protein>
    <submittedName>
        <fullName evidence="11">PTS system, mannose-specific IIA component</fullName>
    </submittedName>
</protein>
<dbReference type="PANTHER" id="PTHR33799">
    <property type="entry name" value="PTS PERMEASE-RELATED-RELATED"/>
    <property type="match status" value="1"/>
</dbReference>
<evidence type="ECO:0000256" key="7">
    <source>
        <dbReference type="ARBA" id="ARBA00022683"/>
    </source>
</evidence>
<evidence type="ECO:0000259" key="10">
    <source>
        <dbReference type="PROSITE" id="PS51101"/>
    </source>
</evidence>
<evidence type="ECO:0000256" key="5">
    <source>
        <dbReference type="ARBA" id="ARBA00022597"/>
    </source>
</evidence>
<dbReference type="Gene3D" id="3.40.35.10">
    <property type="entry name" value="Phosphotransferase system, sorbose subfamily IIB component"/>
    <property type="match status" value="1"/>
</dbReference>
<evidence type="ECO:0000259" key="9">
    <source>
        <dbReference type="PROSITE" id="PS51096"/>
    </source>
</evidence>
<keyword evidence="8" id="KW-0418">Kinase</keyword>
<evidence type="ECO:0000256" key="1">
    <source>
        <dbReference type="ARBA" id="ARBA00004496"/>
    </source>
</evidence>
<evidence type="ECO:0000256" key="2">
    <source>
        <dbReference type="ARBA" id="ARBA00022448"/>
    </source>
</evidence>
<dbReference type="InterPro" id="IPR004701">
    <property type="entry name" value="PTS_EIIA_man-typ"/>
</dbReference>
<dbReference type="InterPro" id="IPR036662">
    <property type="entry name" value="PTS_EIIA_man-typ_sf"/>
</dbReference>
<dbReference type="PANTHER" id="PTHR33799:SF1">
    <property type="entry name" value="PTS SYSTEM MANNOSE-SPECIFIC EIIAB COMPONENT-RELATED"/>
    <property type="match status" value="1"/>
</dbReference>
<evidence type="ECO:0000256" key="3">
    <source>
        <dbReference type="ARBA" id="ARBA00022490"/>
    </source>
</evidence>
<dbReference type="PROSITE" id="PS51101">
    <property type="entry name" value="PTS_EIIB_TYPE_4"/>
    <property type="match status" value="1"/>
</dbReference>
<gene>
    <name evidence="11" type="ORF">A5866_000839</name>
</gene>
<name>A0ABZ2T2Z5_9ENTE</name>
<dbReference type="PROSITE" id="PS51096">
    <property type="entry name" value="PTS_EIIA_TYPE_4"/>
    <property type="match status" value="1"/>
</dbReference>
<feature type="domain" description="PTS EIIB type-4" evidence="10">
    <location>
        <begin position="137"/>
        <end position="295"/>
    </location>
</feature>
<dbReference type="EMBL" id="CP147248">
    <property type="protein sequence ID" value="WYJ85762.1"/>
    <property type="molecule type" value="Genomic_DNA"/>
</dbReference>
<evidence type="ECO:0000256" key="8">
    <source>
        <dbReference type="ARBA" id="ARBA00022777"/>
    </source>
</evidence>
<keyword evidence="7" id="KW-0598">Phosphotransferase system</keyword>
<organism evidence="11 12">
    <name type="scientific">Candidatus Enterococcus lemimoniae</name>
    <dbReference type="NCBI Taxonomy" id="1834167"/>
    <lineage>
        <taxon>Bacteria</taxon>
        <taxon>Bacillati</taxon>
        <taxon>Bacillota</taxon>
        <taxon>Bacilli</taxon>
        <taxon>Lactobacillales</taxon>
        <taxon>Enterococcaceae</taxon>
        <taxon>Enterococcus</taxon>
    </lineage>
</organism>
<dbReference type="Proteomes" id="UP000195080">
    <property type="component" value="Chromosome"/>
</dbReference>